<proteinExistence type="predicted"/>
<dbReference type="AlphaFoldDB" id="A0A426V7Q6"/>
<feature type="transmembrane region" description="Helical" evidence="1">
    <location>
        <begin position="154"/>
        <end position="174"/>
    </location>
</feature>
<name>A0A426V7Q6_9BURK</name>
<feature type="domain" description="Phosphatidic acid phosphatase type 2/haloperoxidase" evidence="2">
    <location>
        <begin position="62"/>
        <end position="173"/>
    </location>
</feature>
<evidence type="ECO:0000313" key="3">
    <source>
        <dbReference type="EMBL" id="RRS02820.1"/>
    </source>
</evidence>
<accession>A0A426V7Q6</accession>
<organism evidence="3 4">
    <name type="scientific">Aquabacterium soli</name>
    <dbReference type="NCBI Taxonomy" id="2493092"/>
    <lineage>
        <taxon>Bacteria</taxon>
        <taxon>Pseudomonadati</taxon>
        <taxon>Pseudomonadota</taxon>
        <taxon>Betaproteobacteria</taxon>
        <taxon>Burkholderiales</taxon>
        <taxon>Aquabacterium</taxon>
    </lineage>
</organism>
<dbReference type="Proteomes" id="UP000269265">
    <property type="component" value="Unassembled WGS sequence"/>
</dbReference>
<evidence type="ECO:0000256" key="1">
    <source>
        <dbReference type="SAM" id="Phobius"/>
    </source>
</evidence>
<evidence type="ECO:0000313" key="4">
    <source>
        <dbReference type="Proteomes" id="UP000269265"/>
    </source>
</evidence>
<feature type="transmembrane region" description="Helical" evidence="1">
    <location>
        <begin position="131"/>
        <end position="148"/>
    </location>
</feature>
<dbReference type="InterPro" id="IPR000326">
    <property type="entry name" value="PAP2/HPO"/>
</dbReference>
<dbReference type="Pfam" id="PF01569">
    <property type="entry name" value="PAP2"/>
    <property type="match status" value="1"/>
</dbReference>
<feature type="transmembrane region" description="Helical" evidence="1">
    <location>
        <begin position="63"/>
        <end position="83"/>
    </location>
</feature>
<dbReference type="InterPro" id="IPR036938">
    <property type="entry name" value="PAP2/HPO_sf"/>
</dbReference>
<dbReference type="SUPFAM" id="SSF48317">
    <property type="entry name" value="Acid phosphatase/Vanadium-dependent haloperoxidase"/>
    <property type="match status" value="1"/>
</dbReference>
<dbReference type="Gene3D" id="1.20.144.10">
    <property type="entry name" value="Phosphatidic acid phosphatase type 2/haloperoxidase"/>
    <property type="match status" value="1"/>
</dbReference>
<sequence>MATEGPRHELEQPPAIRNDQCQPSHGDGWAWVGLSLAYGTVWLVGALLLVLWRLSGASGRKDLVMVATAAVTALLVSHLWGLLWPQPRPAALHMGVQLSPWPLSGAAMPSDEVAVLLAMGLSAFAARQLDLLGFPLLTLALVVGWSRVYTGEHFPYDVLASLPVAIGCSMASALRAAHLTHGK</sequence>
<reference evidence="3 4" key="1">
    <citation type="submission" date="2018-12" db="EMBL/GenBank/DDBJ databases">
        <title>The whole draft genome of Aquabacterium sp. SJQ9.</title>
        <authorList>
            <person name="Sun L."/>
            <person name="Gao X."/>
            <person name="Chen W."/>
            <person name="Huang K."/>
        </authorList>
    </citation>
    <scope>NUCLEOTIDE SEQUENCE [LARGE SCALE GENOMIC DNA]</scope>
    <source>
        <strain evidence="3 4">SJQ9</strain>
    </source>
</reference>
<keyword evidence="1" id="KW-0472">Membrane</keyword>
<dbReference type="SMART" id="SM00014">
    <property type="entry name" value="acidPPc"/>
    <property type="match status" value="1"/>
</dbReference>
<protein>
    <submittedName>
        <fullName evidence="3">Phosphatase PAP2 family protein</fullName>
    </submittedName>
</protein>
<gene>
    <name evidence="3" type="ORF">EIP75_18805</name>
</gene>
<evidence type="ECO:0000259" key="2">
    <source>
        <dbReference type="SMART" id="SM00014"/>
    </source>
</evidence>
<comment type="caution">
    <text evidence="3">The sequence shown here is derived from an EMBL/GenBank/DDBJ whole genome shotgun (WGS) entry which is preliminary data.</text>
</comment>
<keyword evidence="1" id="KW-0812">Transmembrane</keyword>
<keyword evidence="1" id="KW-1133">Transmembrane helix</keyword>
<dbReference type="EMBL" id="RSED01000018">
    <property type="protein sequence ID" value="RRS02820.1"/>
    <property type="molecule type" value="Genomic_DNA"/>
</dbReference>
<keyword evidence="4" id="KW-1185">Reference proteome</keyword>
<feature type="transmembrane region" description="Helical" evidence="1">
    <location>
        <begin position="29"/>
        <end position="51"/>
    </location>
</feature>